<dbReference type="InterPro" id="IPR036412">
    <property type="entry name" value="HAD-like_sf"/>
</dbReference>
<dbReference type="Gene3D" id="3.40.50.1000">
    <property type="entry name" value="HAD superfamily/HAD-like"/>
    <property type="match status" value="1"/>
</dbReference>
<name>A0A174CP91_9FIRM</name>
<organism evidence="1 2">
    <name type="scientific">Anaerobutyricum hallii</name>
    <dbReference type="NCBI Taxonomy" id="39488"/>
    <lineage>
        <taxon>Bacteria</taxon>
        <taxon>Bacillati</taxon>
        <taxon>Bacillota</taxon>
        <taxon>Clostridia</taxon>
        <taxon>Lachnospirales</taxon>
        <taxon>Lachnospiraceae</taxon>
        <taxon>Anaerobutyricum</taxon>
    </lineage>
</organism>
<dbReference type="GO" id="GO:0016853">
    <property type="term" value="F:isomerase activity"/>
    <property type="evidence" value="ECO:0007669"/>
    <property type="project" value="UniProtKB-KW"/>
</dbReference>
<dbReference type="PANTHER" id="PTHR10000">
    <property type="entry name" value="PHOSPHOSERINE PHOSPHATASE"/>
    <property type="match status" value="1"/>
</dbReference>
<gene>
    <name evidence="1" type="ORF">ERS852450_01256</name>
</gene>
<evidence type="ECO:0000313" key="2">
    <source>
        <dbReference type="Proteomes" id="UP000095679"/>
    </source>
</evidence>
<sequence length="257" mass="29488">MEKKYLFFDIDGTLTNRATGGIVPSAKEALQRLEENGHFVAIATGRAHYKAEKFTKANGFKNMVCNGGNGLVIDEELVMNIPLEKENCIRIIEEADKLGYGWCLVMDDTKDVYMRDTLFLEQVGKRKEPTRYIIDDTLDIYAVENYYKVYVAIPAEEEERFTMKSLVGHLRFEPEYLMFQPDNKRGGILNMMEYLEADKKDVVVFGDDYNDMDMFHSDWLSIAMGNGCQALKEKADYVTDTNVNDGIKKACEHFGWI</sequence>
<dbReference type="GO" id="GO:0000287">
    <property type="term" value="F:magnesium ion binding"/>
    <property type="evidence" value="ECO:0007669"/>
    <property type="project" value="TreeGrafter"/>
</dbReference>
<dbReference type="SUPFAM" id="SSF56784">
    <property type="entry name" value="HAD-like"/>
    <property type="match status" value="1"/>
</dbReference>
<dbReference type="InterPro" id="IPR023214">
    <property type="entry name" value="HAD_sf"/>
</dbReference>
<proteinExistence type="predicted"/>
<dbReference type="AlphaFoldDB" id="A0A174CP91"/>
<dbReference type="GO" id="GO:0016791">
    <property type="term" value="F:phosphatase activity"/>
    <property type="evidence" value="ECO:0007669"/>
    <property type="project" value="TreeGrafter"/>
</dbReference>
<keyword evidence="1" id="KW-0413">Isomerase</keyword>
<reference evidence="1 2" key="1">
    <citation type="submission" date="2015-09" db="EMBL/GenBank/DDBJ databases">
        <authorList>
            <consortium name="Pathogen Informatics"/>
        </authorList>
    </citation>
    <scope>NUCLEOTIDE SEQUENCE [LARGE SCALE GENOMIC DNA]</scope>
    <source>
        <strain evidence="1 2">2789STDY5834835</strain>
    </source>
</reference>
<dbReference type="Proteomes" id="UP000095679">
    <property type="component" value="Unassembled WGS sequence"/>
</dbReference>
<dbReference type="GO" id="GO:0005829">
    <property type="term" value="C:cytosol"/>
    <property type="evidence" value="ECO:0007669"/>
    <property type="project" value="TreeGrafter"/>
</dbReference>
<dbReference type="Pfam" id="PF08282">
    <property type="entry name" value="Hydrolase_3"/>
    <property type="match status" value="1"/>
</dbReference>
<dbReference type="RefSeq" id="WP_055298425.1">
    <property type="nucleotide sequence ID" value="NZ_BLYK01000058.1"/>
</dbReference>
<protein>
    <submittedName>
        <fullName evidence="1">Putative bifunctional phosphatase/peptidyl-prolyl cis-trans isomerase</fullName>
    </submittedName>
</protein>
<dbReference type="EMBL" id="CYZL01000009">
    <property type="protein sequence ID" value="CUO15122.1"/>
    <property type="molecule type" value="Genomic_DNA"/>
</dbReference>
<evidence type="ECO:0000313" key="1">
    <source>
        <dbReference type="EMBL" id="CUO15122.1"/>
    </source>
</evidence>
<accession>A0A174CP91</accession>
<dbReference type="PANTHER" id="PTHR10000:SF25">
    <property type="entry name" value="PHOSPHATASE YKRA-RELATED"/>
    <property type="match status" value="1"/>
</dbReference>
<dbReference type="Gene3D" id="3.30.1240.10">
    <property type="match status" value="1"/>
</dbReference>